<dbReference type="CDD" id="cd05233">
    <property type="entry name" value="SDR_c"/>
    <property type="match status" value="1"/>
</dbReference>
<dbReference type="EMBL" id="CAEZYF010000037">
    <property type="protein sequence ID" value="CAB4748541.1"/>
    <property type="molecule type" value="Genomic_DNA"/>
</dbReference>
<evidence type="ECO:0000313" key="4">
    <source>
        <dbReference type="EMBL" id="CAB4748541.1"/>
    </source>
</evidence>
<reference evidence="3" key="1">
    <citation type="submission" date="2020-05" db="EMBL/GenBank/DDBJ databases">
        <authorList>
            <person name="Chiriac C."/>
            <person name="Salcher M."/>
            <person name="Ghai R."/>
            <person name="Kavagutti S V."/>
        </authorList>
    </citation>
    <scope>NUCLEOTIDE SEQUENCE</scope>
</reference>
<dbReference type="InterPro" id="IPR002347">
    <property type="entry name" value="SDR_fam"/>
</dbReference>
<gene>
    <name evidence="4" type="ORF">UFOPK2656_03393</name>
    <name evidence="5" type="ORF">UFOPK3099_01725</name>
    <name evidence="6" type="ORF">UFOPK3267_03291</name>
    <name evidence="7" type="ORF">UFOPK3651_02831</name>
    <name evidence="8" type="ORF">UFOPK3931_03377</name>
    <name evidence="3" type="ORF">UFOPK4189_03224</name>
</gene>
<organism evidence="3">
    <name type="scientific">freshwater metagenome</name>
    <dbReference type="NCBI Taxonomy" id="449393"/>
    <lineage>
        <taxon>unclassified sequences</taxon>
        <taxon>metagenomes</taxon>
        <taxon>ecological metagenomes</taxon>
    </lineage>
</organism>
<sequence>MSRHDNTIAIVTGAASGIGRSTAIMLAQEGATVVATDANADALAVVAAEQSGITAVAGNLTDGAFIEALVAQAEGLGPVSVLANVAGVMDYFYPVSQVSDDLWDLVQNVNLKAPMRLCRLLVPLMAERGGAIVNVASIAGLGGSGAGAAYIASKHGIIGLTKHIAYTYGNTGVRCNAVCPGGTETNIATTATPTQDVMWAFMRQQPSIALGEKTAKPEQIASTISWLASAEASHVNGVVLPVDGGWKSA</sequence>
<comment type="similarity">
    <text evidence="1">Belongs to the short-chain dehydrogenases/reductases (SDR) family.</text>
</comment>
<evidence type="ECO:0000256" key="2">
    <source>
        <dbReference type="ARBA" id="ARBA00023002"/>
    </source>
</evidence>
<evidence type="ECO:0000313" key="5">
    <source>
        <dbReference type="EMBL" id="CAB4826513.1"/>
    </source>
</evidence>
<protein>
    <submittedName>
        <fullName evidence="3">Unannotated protein</fullName>
    </submittedName>
</protein>
<name>A0A6J6ABA4_9ZZZZ</name>
<dbReference type="EMBL" id="CAFBOL010000173">
    <property type="protein sequence ID" value="CAB5021353.1"/>
    <property type="molecule type" value="Genomic_DNA"/>
</dbReference>
<dbReference type="EMBL" id="CAFBMT010000022">
    <property type="protein sequence ID" value="CAB4950778.1"/>
    <property type="molecule type" value="Genomic_DNA"/>
</dbReference>
<dbReference type="EMBL" id="CAESGF010000033">
    <property type="protein sequence ID" value="CAB4365480.1"/>
    <property type="molecule type" value="Genomic_DNA"/>
</dbReference>
<dbReference type="Pfam" id="PF13561">
    <property type="entry name" value="adh_short_C2"/>
    <property type="match status" value="1"/>
</dbReference>
<dbReference type="Gene3D" id="3.40.50.720">
    <property type="entry name" value="NAD(P)-binding Rossmann-like Domain"/>
    <property type="match status" value="1"/>
</dbReference>
<evidence type="ECO:0000313" key="7">
    <source>
        <dbReference type="EMBL" id="CAB4950778.1"/>
    </source>
</evidence>
<evidence type="ECO:0000313" key="6">
    <source>
        <dbReference type="EMBL" id="CAB4853753.1"/>
    </source>
</evidence>
<evidence type="ECO:0000256" key="1">
    <source>
        <dbReference type="ARBA" id="ARBA00006484"/>
    </source>
</evidence>
<dbReference type="PANTHER" id="PTHR24321:SF8">
    <property type="entry name" value="ESTRADIOL 17-BETA-DEHYDROGENASE 8-RELATED"/>
    <property type="match status" value="1"/>
</dbReference>
<dbReference type="FunFam" id="3.40.50.720:FF:000084">
    <property type="entry name" value="Short-chain dehydrogenase reductase"/>
    <property type="match status" value="1"/>
</dbReference>
<dbReference type="EMBL" id="CAFAAV010000137">
    <property type="protein sequence ID" value="CAB4826513.1"/>
    <property type="molecule type" value="Genomic_DNA"/>
</dbReference>
<evidence type="ECO:0000313" key="3">
    <source>
        <dbReference type="EMBL" id="CAB4365480.1"/>
    </source>
</evidence>
<accession>A0A6J6ABA4</accession>
<keyword evidence="2" id="KW-0560">Oxidoreductase</keyword>
<dbReference type="InterPro" id="IPR036291">
    <property type="entry name" value="NAD(P)-bd_dom_sf"/>
</dbReference>
<dbReference type="PRINTS" id="PR00081">
    <property type="entry name" value="GDHRDH"/>
</dbReference>
<dbReference type="GO" id="GO:0016491">
    <property type="term" value="F:oxidoreductase activity"/>
    <property type="evidence" value="ECO:0007669"/>
    <property type="project" value="UniProtKB-KW"/>
</dbReference>
<dbReference type="SUPFAM" id="SSF51735">
    <property type="entry name" value="NAD(P)-binding Rossmann-fold domains"/>
    <property type="match status" value="1"/>
</dbReference>
<dbReference type="PRINTS" id="PR00080">
    <property type="entry name" value="SDRFAMILY"/>
</dbReference>
<dbReference type="AlphaFoldDB" id="A0A6J6ABA4"/>
<dbReference type="EMBL" id="CAFBIY010000330">
    <property type="protein sequence ID" value="CAB4853753.1"/>
    <property type="molecule type" value="Genomic_DNA"/>
</dbReference>
<proteinExistence type="inferred from homology"/>
<dbReference type="PANTHER" id="PTHR24321">
    <property type="entry name" value="DEHYDROGENASES, SHORT CHAIN"/>
    <property type="match status" value="1"/>
</dbReference>
<evidence type="ECO:0000313" key="8">
    <source>
        <dbReference type="EMBL" id="CAB5021353.1"/>
    </source>
</evidence>